<evidence type="ECO:0000256" key="2">
    <source>
        <dbReference type="ARBA" id="ARBA00023125"/>
    </source>
</evidence>
<dbReference type="PANTHER" id="PTHR42756:SF1">
    <property type="entry name" value="TRANSCRIPTIONAL REPRESSOR OF EMRAB OPERON"/>
    <property type="match status" value="1"/>
</dbReference>
<keyword evidence="1" id="KW-0805">Transcription regulation</keyword>
<keyword evidence="6" id="KW-1185">Reference proteome</keyword>
<dbReference type="PRINTS" id="PR00598">
    <property type="entry name" value="HTHMARR"/>
</dbReference>
<reference evidence="5 6" key="1">
    <citation type="submission" date="2016-10" db="EMBL/GenBank/DDBJ databases">
        <authorList>
            <person name="Varghese N."/>
            <person name="Submissions S."/>
        </authorList>
    </citation>
    <scope>NUCLEOTIDE SEQUENCE [LARGE SCALE GENOMIC DNA]</scope>
    <source>
        <strain evidence="5 6">ATCC 19403</strain>
    </source>
</reference>
<evidence type="ECO:0000313" key="5">
    <source>
        <dbReference type="EMBL" id="SET97031.1"/>
    </source>
</evidence>
<dbReference type="PROSITE" id="PS50995">
    <property type="entry name" value="HTH_MARR_2"/>
    <property type="match status" value="1"/>
</dbReference>
<dbReference type="Pfam" id="PF12802">
    <property type="entry name" value="MarR_2"/>
    <property type="match status" value="1"/>
</dbReference>
<sequence length="149" mass="16883">MPDRLIENLGQIDQLYQSYNALYQEIAGYFSISYSGMLILYALGSKQPYTQKELGEALFLPKQTVHSSINAFIKSGLVISKPSEKNQRIKEIFLTPEGEELANKTVRLLLAAEQSAAAQLTEEEMTTLFRLTQKHLNLLQKEINQAFNL</sequence>
<name>A0ABY1CEL0_9FIRM</name>
<dbReference type="Proteomes" id="UP000198970">
    <property type="component" value="Chromosome I"/>
</dbReference>
<evidence type="ECO:0000256" key="1">
    <source>
        <dbReference type="ARBA" id="ARBA00023015"/>
    </source>
</evidence>
<dbReference type="GO" id="GO:0003677">
    <property type="term" value="F:DNA binding"/>
    <property type="evidence" value="ECO:0007669"/>
    <property type="project" value="UniProtKB-KW"/>
</dbReference>
<dbReference type="EMBL" id="LT630003">
    <property type="protein sequence ID" value="SET97031.1"/>
    <property type="molecule type" value="Genomic_DNA"/>
</dbReference>
<evidence type="ECO:0000256" key="3">
    <source>
        <dbReference type="ARBA" id="ARBA00023163"/>
    </source>
</evidence>
<dbReference type="SMART" id="SM00347">
    <property type="entry name" value="HTH_MARR"/>
    <property type="match status" value="1"/>
</dbReference>
<dbReference type="RefSeq" id="WP_100043049.1">
    <property type="nucleotide sequence ID" value="NZ_LT630003.1"/>
</dbReference>
<dbReference type="SUPFAM" id="SSF46785">
    <property type="entry name" value="Winged helix' DNA-binding domain"/>
    <property type="match status" value="1"/>
</dbReference>
<feature type="domain" description="HTH marR-type" evidence="4">
    <location>
        <begin position="2"/>
        <end position="137"/>
    </location>
</feature>
<evidence type="ECO:0000259" key="4">
    <source>
        <dbReference type="PROSITE" id="PS50995"/>
    </source>
</evidence>
<evidence type="ECO:0000313" key="6">
    <source>
        <dbReference type="Proteomes" id="UP000198970"/>
    </source>
</evidence>
<keyword evidence="2 5" id="KW-0238">DNA-binding</keyword>
<dbReference type="InterPro" id="IPR036390">
    <property type="entry name" value="WH_DNA-bd_sf"/>
</dbReference>
<dbReference type="PANTHER" id="PTHR42756">
    <property type="entry name" value="TRANSCRIPTIONAL REGULATOR, MARR"/>
    <property type="match status" value="1"/>
</dbReference>
<protein>
    <submittedName>
        <fullName evidence="5">DNA-binding transcriptional regulator, MarR family</fullName>
    </submittedName>
</protein>
<organism evidence="5 6">
    <name type="scientific">Lacrimispora sphenoides JCM 1415</name>
    <dbReference type="NCBI Taxonomy" id="1297793"/>
    <lineage>
        <taxon>Bacteria</taxon>
        <taxon>Bacillati</taxon>
        <taxon>Bacillota</taxon>
        <taxon>Clostridia</taxon>
        <taxon>Lachnospirales</taxon>
        <taxon>Lachnospiraceae</taxon>
        <taxon>Lacrimispora</taxon>
    </lineage>
</organism>
<gene>
    <name evidence="5" type="ORF">SAMN02745906_3524</name>
</gene>
<keyword evidence="3" id="KW-0804">Transcription</keyword>
<dbReference type="InterPro" id="IPR036388">
    <property type="entry name" value="WH-like_DNA-bd_sf"/>
</dbReference>
<dbReference type="Gene3D" id="1.10.10.10">
    <property type="entry name" value="Winged helix-like DNA-binding domain superfamily/Winged helix DNA-binding domain"/>
    <property type="match status" value="1"/>
</dbReference>
<accession>A0ABY1CEL0</accession>
<proteinExistence type="predicted"/>
<dbReference type="InterPro" id="IPR000835">
    <property type="entry name" value="HTH_MarR-typ"/>
</dbReference>